<dbReference type="AlphaFoldDB" id="A0A2S8B245"/>
<feature type="transmembrane region" description="Helical" evidence="6">
    <location>
        <begin position="20"/>
        <end position="40"/>
    </location>
</feature>
<evidence type="ECO:0000256" key="2">
    <source>
        <dbReference type="ARBA" id="ARBA00012438"/>
    </source>
</evidence>
<sequence>MFERDLDNEAEDQRERFRFWLTIGLGAILTGVVGALVLLLSRANDDYDRSLSWQAHSLEIISQTRSLDAALARAEAALGRFAVGLQKEDGRVYQQQWGLSQQYLTLLQRNVRDNPEQAGLVRKLTAELTARGIQLGDAALSANYRQTIAAISKYNAAGHDSALLRIDRLLSDLIRNERRILFERNRVAASDRASLNQAILLFSLLGAAAAVIAIAATVSLVRAESERRTARRETLFESDRAMQLEAAVEARTAELEQANVALRSEMNERATAEAQLRQAQKMEAVGQLTGGIAHDFNNMLAVVVGGLELAQRLVATAPDKAQRHMSNAMDGANRAADLTRRLLTFARAEPARPEMMPVDDCIASFAQLIERTIGDRIALTLDLHVPDLACWVDRQQFENALLNLAVNARDAMEGHGSLTIRTLRDEQEEVAALAVQVIDTGCGMSAEVVERVFDPFYTTKPAGQGTGLGMSQVFAFCRQSGGEVRVASTEGEGTSVAMLLPVARTQAVPAPGADADETPDVARAADALTILVVEDDQRVLAATVGAVEELGHRAIACSNPLDAEALVDTHGGFDLILSDVLMPELTGPEMVAGLKQRWPDLPVLFVTGYAGDASEDEAFGDHDVLRKPFTLTALDQAIRRTNAPVEGQRLAS</sequence>
<dbReference type="CDD" id="cd00156">
    <property type="entry name" value="REC"/>
    <property type="match status" value="1"/>
</dbReference>
<reference evidence="10" key="1">
    <citation type="submission" date="2017-11" db="EMBL/GenBank/DDBJ databases">
        <title>The complete genome sequence of Sphingopyxis pomeranensis sp. nov. strain WS5A3p.</title>
        <authorList>
            <person name="Kaminski M.A."/>
        </authorList>
    </citation>
    <scope>NUCLEOTIDE SEQUENCE [LARGE SCALE GENOMIC DNA]</scope>
    <source>
        <strain evidence="10">WS5A3p</strain>
    </source>
</reference>
<evidence type="ECO:0000259" key="8">
    <source>
        <dbReference type="PROSITE" id="PS50110"/>
    </source>
</evidence>
<dbReference type="SMART" id="SM00387">
    <property type="entry name" value="HATPase_c"/>
    <property type="match status" value="1"/>
</dbReference>
<keyword evidence="3 4" id="KW-0597">Phosphoprotein</keyword>
<keyword evidence="6" id="KW-0812">Transmembrane</keyword>
<name>A0A2S8B245_9SPHN</name>
<feature type="coiled-coil region" evidence="5">
    <location>
        <begin position="241"/>
        <end position="282"/>
    </location>
</feature>
<accession>A0A2S8B245</accession>
<dbReference type="InterPro" id="IPR004358">
    <property type="entry name" value="Sig_transdc_His_kin-like_C"/>
</dbReference>
<dbReference type="InterPro" id="IPR003594">
    <property type="entry name" value="HATPase_dom"/>
</dbReference>
<evidence type="ECO:0000256" key="6">
    <source>
        <dbReference type="SAM" id="Phobius"/>
    </source>
</evidence>
<evidence type="ECO:0000256" key="5">
    <source>
        <dbReference type="SAM" id="Coils"/>
    </source>
</evidence>
<dbReference type="Proteomes" id="UP000238954">
    <property type="component" value="Chromosome"/>
</dbReference>
<dbReference type="PRINTS" id="PR00344">
    <property type="entry name" value="BCTRLSENSOR"/>
</dbReference>
<dbReference type="Pfam" id="PF02518">
    <property type="entry name" value="HATPase_c"/>
    <property type="match status" value="1"/>
</dbReference>
<dbReference type="EMBL" id="PHFW01000003">
    <property type="protein sequence ID" value="PQM26481.1"/>
    <property type="molecule type" value="Genomic_DNA"/>
</dbReference>
<feature type="domain" description="Response regulatory" evidence="8">
    <location>
        <begin position="529"/>
        <end position="642"/>
    </location>
</feature>
<dbReference type="Gene3D" id="3.40.50.2300">
    <property type="match status" value="1"/>
</dbReference>
<dbReference type="InterPro" id="IPR005467">
    <property type="entry name" value="His_kinase_dom"/>
</dbReference>
<dbReference type="Gene3D" id="1.10.287.130">
    <property type="match status" value="1"/>
</dbReference>
<dbReference type="InterPro" id="IPR001789">
    <property type="entry name" value="Sig_transdc_resp-reg_receiver"/>
</dbReference>
<gene>
    <name evidence="9" type="ORF">CVO77_15755</name>
</gene>
<dbReference type="SUPFAM" id="SSF47384">
    <property type="entry name" value="Homodimeric domain of signal transducing histidine kinase"/>
    <property type="match status" value="1"/>
</dbReference>
<dbReference type="GO" id="GO:0000155">
    <property type="term" value="F:phosphorelay sensor kinase activity"/>
    <property type="evidence" value="ECO:0007669"/>
    <property type="project" value="InterPro"/>
</dbReference>
<dbReference type="InterPro" id="IPR036097">
    <property type="entry name" value="HisK_dim/P_sf"/>
</dbReference>
<keyword evidence="9" id="KW-0808">Transferase</keyword>
<keyword evidence="5" id="KW-0175">Coiled coil</keyword>
<evidence type="ECO:0000313" key="9">
    <source>
        <dbReference type="EMBL" id="PQM26481.1"/>
    </source>
</evidence>
<dbReference type="EC" id="2.7.13.3" evidence="2"/>
<dbReference type="SMART" id="SM00388">
    <property type="entry name" value="HisKA"/>
    <property type="match status" value="1"/>
</dbReference>
<evidence type="ECO:0000256" key="3">
    <source>
        <dbReference type="ARBA" id="ARBA00022553"/>
    </source>
</evidence>
<dbReference type="SUPFAM" id="SSF55874">
    <property type="entry name" value="ATPase domain of HSP90 chaperone/DNA topoisomerase II/histidine kinase"/>
    <property type="match status" value="1"/>
</dbReference>
<dbReference type="Pfam" id="PF00512">
    <property type="entry name" value="HisKA"/>
    <property type="match status" value="1"/>
</dbReference>
<dbReference type="PROSITE" id="PS50110">
    <property type="entry name" value="RESPONSE_REGULATORY"/>
    <property type="match status" value="1"/>
</dbReference>
<dbReference type="InterPro" id="IPR036890">
    <property type="entry name" value="HATPase_C_sf"/>
</dbReference>
<dbReference type="OrthoDB" id="9796100at2"/>
<keyword evidence="6" id="KW-0472">Membrane</keyword>
<dbReference type="CDD" id="cd00082">
    <property type="entry name" value="HisKA"/>
    <property type="match status" value="1"/>
</dbReference>
<dbReference type="Gene3D" id="3.30.565.10">
    <property type="entry name" value="Histidine kinase-like ATPase, C-terminal domain"/>
    <property type="match status" value="1"/>
</dbReference>
<keyword evidence="10" id="KW-1185">Reference proteome</keyword>
<protein>
    <recommendedName>
        <fullName evidence="2">histidine kinase</fullName>
        <ecNumber evidence="2">2.7.13.3</ecNumber>
    </recommendedName>
</protein>
<evidence type="ECO:0000259" key="7">
    <source>
        <dbReference type="PROSITE" id="PS50109"/>
    </source>
</evidence>
<dbReference type="SMART" id="SM00448">
    <property type="entry name" value="REC"/>
    <property type="match status" value="1"/>
</dbReference>
<feature type="transmembrane region" description="Helical" evidence="6">
    <location>
        <begin position="199"/>
        <end position="221"/>
    </location>
</feature>
<proteinExistence type="predicted"/>
<comment type="catalytic activity">
    <reaction evidence="1">
        <text>ATP + protein L-histidine = ADP + protein N-phospho-L-histidine.</text>
        <dbReference type="EC" id="2.7.13.3"/>
    </reaction>
</comment>
<dbReference type="PANTHER" id="PTHR43065">
    <property type="entry name" value="SENSOR HISTIDINE KINASE"/>
    <property type="match status" value="1"/>
</dbReference>
<evidence type="ECO:0000256" key="4">
    <source>
        <dbReference type="PROSITE-ProRule" id="PRU00169"/>
    </source>
</evidence>
<dbReference type="PROSITE" id="PS50109">
    <property type="entry name" value="HIS_KIN"/>
    <property type="match status" value="1"/>
</dbReference>
<feature type="modified residue" description="4-aspartylphosphate" evidence="4">
    <location>
        <position position="579"/>
    </location>
</feature>
<evidence type="ECO:0000256" key="1">
    <source>
        <dbReference type="ARBA" id="ARBA00000085"/>
    </source>
</evidence>
<organism evidence="9 10">
    <name type="scientific">Sphingopyxis lindanitolerans</name>
    <dbReference type="NCBI Taxonomy" id="2054227"/>
    <lineage>
        <taxon>Bacteria</taxon>
        <taxon>Pseudomonadati</taxon>
        <taxon>Pseudomonadota</taxon>
        <taxon>Alphaproteobacteria</taxon>
        <taxon>Sphingomonadales</taxon>
        <taxon>Sphingomonadaceae</taxon>
        <taxon>Sphingopyxis</taxon>
    </lineage>
</organism>
<keyword evidence="6" id="KW-1133">Transmembrane helix</keyword>
<dbReference type="InterPro" id="IPR003661">
    <property type="entry name" value="HisK_dim/P_dom"/>
</dbReference>
<dbReference type="PANTHER" id="PTHR43065:SF42">
    <property type="entry name" value="TWO-COMPONENT SENSOR PPRA"/>
    <property type="match status" value="1"/>
</dbReference>
<comment type="caution">
    <text evidence="9">The sequence shown here is derived from an EMBL/GenBank/DDBJ whole genome shotgun (WGS) entry which is preliminary data.</text>
</comment>
<keyword evidence="9" id="KW-0418">Kinase</keyword>
<dbReference type="SUPFAM" id="SSF52172">
    <property type="entry name" value="CheY-like"/>
    <property type="match status" value="1"/>
</dbReference>
<evidence type="ECO:0000313" key="10">
    <source>
        <dbReference type="Proteomes" id="UP000238954"/>
    </source>
</evidence>
<dbReference type="InterPro" id="IPR011006">
    <property type="entry name" value="CheY-like_superfamily"/>
</dbReference>
<dbReference type="Pfam" id="PF00072">
    <property type="entry name" value="Response_reg"/>
    <property type="match status" value="1"/>
</dbReference>
<dbReference type="RefSeq" id="WP_105999857.1">
    <property type="nucleotide sequence ID" value="NZ_CM009578.1"/>
</dbReference>
<feature type="domain" description="Histidine kinase" evidence="7">
    <location>
        <begin position="291"/>
        <end position="504"/>
    </location>
</feature>